<evidence type="ECO:0008006" key="11">
    <source>
        <dbReference type="Google" id="ProtNLM"/>
    </source>
</evidence>
<dbReference type="Gene3D" id="1.20.1740.10">
    <property type="entry name" value="Amino acid/polyamine transporter I"/>
    <property type="match status" value="1"/>
</dbReference>
<evidence type="ECO:0000256" key="7">
    <source>
        <dbReference type="ARBA" id="ARBA00023136"/>
    </source>
</evidence>
<dbReference type="GO" id="GO:0015179">
    <property type="term" value="F:L-amino acid transmembrane transporter activity"/>
    <property type="evidence" value="ECO:0007669"/>
    <property type="project" value="TreeGrafter"/>
</dbReference>
<evidence type="ECO:0000256" key="3">
    <source>
        <dbReference type="ARBA" id="ARBA00022448"/>
    </source>
</evidence>
<protein>
    <recommendedName>
        <fullName evidence="11">Amino acid permease/ SLC12A domain-containing protein</fullName>
    </recommendedName>
</protein>
<evidence type="ECO:0000313" key="9">
    <source>
        <dbReference type="EMBL" id="KAF6203492.1"/>
    </source>
</evidence>
<feature type="transmembrane region" description="Helical" evidence="8">
    <location>
        <begin position="78"/>
        <end position="100"/>
    </location>
</feature>
<comment type="subcellular location">
    <subcellularLocation>
        <location evidence="1">Cell membrane</location>
        <topology evidence="1">Multi-pass membrane protein</topology>
    </subcellularLocation>
</comment>
<feature type="transmembrane region" description="Helical" evidence="8">
    <location>
        <begin position="273"/>
        <end position="294"/>
    </location>
</feature>
<evidence type="ECO:0000256" key="8">
    <source>
        <dbReference type="SAM" id="Phobius"/>
    </source>
</evidence>
<dbReference type="InterPro" id="IPR050598">
    <property type="entry name" value="AminoAcid_Transporter"/>
</dbReference>
<accession>A0A8S9X3C7</accession>
<keyword evidence="10" id="KW-1185">Reference proteome</keyword>
<dbReference type="Pfam" id="PF13520">
    <property type="entry name" value="AA_permease_2"/>
    <property type="match status" value="1"/>
</dbReference>
<feature type="transmembrane region" description="Helical" evidence="8">
    <location>
        <begin position="427"/>
        <end position="447"/>
    </location>
</feature>
<evidence type="ECO:0000256" key="6">
    <source>
        <dbReference type="ARBA" id="ARBA00022989"/>
    </source>
</evidence>
<sequence>MAINECDHCNYCGIGMVDIALNSPSGDMLMTPCDEKNEKVRLKKELGLLEGVAIILGIICGSGIFISPKGVIQEVGSVGSSLIVWALCGLLSMVGALCYAELGTSIPKSGGDYAYIFEAFGPVPAFLYLWDAMMIFVPTTNAIMGLTFAKYVIQPFFPECDLPEYADRMIAAVVICFFSFINCWNVKGTTNLQNAFMFTKLGSLGLIILCGLWYLFVSGEENNFEDVFKGTDNSPGKIAVAFYSGIFSYSGWNYLNFMTEELRNPYVNLPRAIYISLPLVTAIYVLANVAYLAVLTPSQMMASNAIAFTFADKALGYLAPVMPIMVALSALGGLSVHIMTSSRMCFVGARYGHFPTMLSHINVDKYTPTPSLVFLCLLSLLMLCSSDIYQLITYCSFVESFFTMMTVGGLLWLRYKQPDLHRPIKVNLAIPISFVIICIFLVIVPIYEKPAEVGVGVAITLAGIPFYYFGVVYQNKPDWFTKFFTYLTYVRTSQPPYDTVLSRVRGVSNSYNMFQQLQPVPTVTTCSNSYNLFQQLQPAPTVTTWSNSYNLFQQLQPAPTVTTCSNSYNLLQQLQPAPTVTTCSNSYNLLQQLQPATTVTTCSNSYNLFQQLQPVPTVTTCSNSYNLLQQLQPAPTVTTCSNSYNLLQQLQPAPTVTTWSNSYNLFQQLQPVPTVTTCSNSYNLFQQLQPVPTVTTCSNSYNLFQQLQPAPTVTTCSNSYNLFQQLQPGPTVTTCSNSYNLFQQLQPAPTVTTYSNSYNLFQQLQPVPTVTTCSNSYNLLQQLQPAPTVTTCSNSYNLLQQLQPATTVTTCYNSYNLLQQLQPAPTVTTWSNSYNLLQQLQPATTVTTCSNSYNLFQQLQPVPTVTTWSNSYNLFQQLQPVPTVTTCSNSYNLFQQLQPVPTVTTCSNSYNLLQQLQPTPTVEPAPTVTTCSNSYSDKDVTVPNYQYSSLTEQGQIPSYDLNLLNKTEEFKKLLKKSRSFNNKTKHFKEIISPEDPFLVLSCYMRQYLLSPWSRIFRELQRGWIRKNGGFMVKMEPVRLTE</sequence>
<feature type="transmembrane region" description="Helical" evidence="8">
    <location>
        <begin position="398"/>
        <end position="415"/>
    </location>
</feature>
<evidence type="ECO:0000313" key="10">
    <source>
        <dbReference type="Proteomes" id="UP000466442"/>
    </source>
</evidence>
<name>A0A8S9X3C7_APOLU</name>
<evidence type="ECO:0000256" key="4">
    <source>
        <dbReference type="ARBA" id="ARBA00022475"/>
    </source>
</evidence>
<feature type="transmembrane region" description="Helical" evidence="8">
    <location>
        <begin position="46"/>
        <end position="66"/>
    </location>
</feature>
<evidence type="ECO:0000256" key="5">
    <source>
        <dbReference type="ARBA" id="ARBA00022692"/>
    </source>
</evidence>
<gene>
    <name evidence="9" type="ORF">GE061_001823</name>
</gene>
<feature type="transmembrane region" description="Helical" evidence="8">
    <location>
        <begin position="314"/>
        <end position="334"/>
    </location>
</feature>
<dbReference type="OrthoDB" id="3257095at2759"/>
<dbReference type="InterPro" id="IPR002293">
    <property type="entry name" value="AA/rel_permease1"/>
</dbReference>
<evidence type="ECO:0000256" key="1">
    <source>
        <dbReference type="ARBA" id="ARBA00004651"/>
    </source>
</evidence>
<comment type="similarity">
    <text evidence="2">Belongs to the amino acid-polyamine-organocation (APC) superfamily. L-type amino acid transporter (LAT) (TC 2.A.3.8) family.</text>
</comment>
<dbReference type="PANTHER" id="PTHR11785">
    <property type="entry name" value="AMINO ACID TRANSPORTER"/>
    <property type="match status" value="1"/>
</dbReference>
<keyword evidence="5 8" id="KW-0812">Transmembrane</keyword>
<dbReference type="Proteomes" id="UP000466442">
    <property type="component" value="Unassembled WGS sequence"/>
</dbReference>
<feature type="transmembrane region" description="Helical" evidence="8">
    <location>
        <begin position="453"/>
        <end position="473"/>
    </location>
</feature>
<dbReference type="EMBL" id="WIXP02000010">
    <property type="protein sequence ID" value="KAF6203492.1"/>
    <property type="molecule type" value="Genomic_DNA"/>
</dbReference>
<keyword evidence="6 8" id="KW-1133">Transmembrane helix</keyword>
<feature type="transmembrane region" description="Helical" evidence="8">
    <location>
        <begin position="165"/>
        <end position="184"/>
    </location>
</feature>
<feature type="transmembrane region" description="Helical" evidence="8">
    <location>
        <begin position="196"/>
        <end position="216"/>
    </location>
</feature>
<organism evidence="9 10">
    <name type="scientific">Apolygus lucorum</name>
    <name type="common">Small green plant bug</name>
    <name type="synonym">Lygocoris lucorum</name>
    <dbReference type="NCBI Taxonomy" id="248454"/>
    <lineage>
        <taxon>Eukaryota</taxon>
        <taxon>Metazoa</taxon>
        <taxon>Ecdysozoa</taxon>
        <taxon>Arthropoda</taxon>
        <taxon>Hexapoda</taxon>
        <taxon>Insecta</taxon>
        <taxon>Pterygota</taxon>
        <taxon>Neoptera</taxon>
        <taxon>Paraneoptera</taxon>
        <taxon>Hemiptera</taxon>
        <taxon>Heteroptera</taxon>
        <taxon>Panheteroptera</taxon>
        <taxon>Cimicomorpha</taxon>
        <taxon>Miridae</taxon>
        <taxon>Mirini</taxon>
        <taxon>Apolygus</taxon>
    </lineage>
</organism>
<keyword evidence="4" id="KW-1003">Cell membrane</keyword>
<dbReference type="FunFam" id="1.20.1740.10:FF:000003">
    <property type="entry name" value="Y+L amino acid transporter 1 isoform X1"/>
    <property type="match status" value="1"/>
</dbReference>
<proteinExistence type="inferred from homology"/>
<dbReference type="GO" id="GO:0005886">
    <property type="term" value="C:plasma membrane"/>
    <property type="evidence" value="ECO:0007669"/>
    <property type="project" value="UniProtKB-SubCell"/>
</dbReference>
<evidence type="ECO:0000256" key="2">
    <source>
        <dbReference type="ARBA" id="ARBA00007040"/>
    </source>
</evidence>
<dbReference type="AlphaFoldDB" id="A0A8S9X3C7"/>
<comment type="caution">
    <text evidence="9">The sequence shown here is derived from an EMBL/GenBank/DDBJ whole genome shotgun (WGS) entry which is preliminary data.</text>
</comment>
<feature type="transmembrane region" description="Helical" evidence="8">
    <location>
        <begin position="236"/>
        <end position="252"/>
    </location>
</feature>
<reference evidence="9" key="1">
    <citation type="journal article" date="2021" name="Mol. Ecol. Resour.">
        <title>Apolygus lucorum genome provides insights into omnivorousness and mesophyll feeding.</title>
        <authorList>
            <person name="Liu Y."/>
            <person name="Liu H."/>
            <person name="Wang H."/>
            <person name="Huang T."/>
            <person name="Liu B."/>
            <person name="Yang B."/>
            <person name="Yin L."/>
            <person name="Li B."/>
            <person name="Zhang Y."/>
            <person name="Zhang S."/>
            <person name="Jiang F."/>
            <person name="Zhang X."/>
            <person name="Ren Y."/>
            <person name="Wang B."/>
            <person name="Wang S."/>
            <person name="Lu Y."/>
            <person name="Wu K."/>
            <person name="Fan W."/>
            <person name="Wang G."/>
        </authorList>
    </citation>
    <scope>NUCLEOTIDE SEQUENCE</scope>
    <source>
        <strain evidence="9">12Hb</strain>
    </source>
</reference>
<dbReference type="PANTHER" id="PTHR11785:SF535">
    <property type="entry name" value="GH08870P"/>
    <property type="match status" value="1"/>
</dbReference>
<keyword evidence="3" id="KW-0813">Transport</keyword>
<keyword evidence="7 8" id="KW-0472">Membrane</keyword>